<dbReference type="AlphaFoldDB" id="A0A160TN81"/>
<evidence type="ECO:0000259" key="1">
    <source>
        <dbReference type="PROSITE" id="PS50995"/>
    </source>
</evidence>
<accession>A0A160TN81</accession>
<protein>
    <submittedName>
        <fullName evidence="2">Transcriptional regulator, MarR family</fullName>
    </submittedName>
</protein>
<name>A0A160TN81_9ZZZZ</name>
<evidence type="ECO:0000313" key="2">
    <source>
        <dbReference type="EMBL" id="CUS46303.1"/>
    </source>
</evidence>
<dbReference type="GO" id="GO:0003700">
    <property type="term" value="F:DNA-binding transcription factor activity"/>
    <property type="evidence" value="ECO:0007669"/>
    <property type="project" value="InterPro"/>
</dbReference>
<dbReference type="InterPro" id="IPR039422">
    <property type="entry name" value="MarR/SlyA-like"/>
</dbReference>
<proteinExistence type="predicted"/>
<dbReference type="GO" id="GO:0006950">
    <property type="term" value="P:response to stress"/>
    <property type="evidence" value="ECO:0007669"/>
    <property type="project" value="TreeGrafter"/>
</dbReference>
<gene>
    <name evidence="2" type="ORF">MGWOODY_Smn292</name>
</gene>
<dbReference type="Pfam" id="PF12802">
    <property type="entry name" value="MarR_2"/>
    <property type="match status" value="1"/>
</dbReference>
<dbReference type="SMART" id="SM00347">
    <property type="entry name" value="HTH_MARR"/>
    <property type="match status" value="1"/>
</dbReference>
<dbReference type="SUPFAM" id="SSF46785">
    <property type="entry name" value="Winged helix' DNA-binding domain"/>
    <property type="match status" value="1"/>
</dbReference>
<dbReference type="PROSITE" id="PS50995">
    <property type="entry name" value="HTH_MARR_2"/>
    <property type="match status" value="1"/>
</dbReference>
<dbReference type="PANTHER" id="PTHR33164:SF104">
    <property type="entry name" value="TRANSCRIPTIONAL REGULATORY PROTEIN"/>
    <property type="match status" value="1"/>
</dbReference>
<dbReference type="InterPro" id="IPR000835">
    <property type="entry name" value="HTH_MarR-typ"/>
</dbReference>
<dbReference type="PANTHER" id="PTHR33164">
    <property type="entry name" value="TRANSCRIPTIONAL REGULATOR, MARR FAMILY"/>
    <property type="match status" value="1"/>
</dbReference>
<dbReference type="InterPro" id="IPR036390">
    <property type="entry name" value="WH_DNA-bd_sf"/>
</dbReference>
<dbReference type="Gene3D" id="1.10.10.10">
    <property type="entry name" value="Winged helix-like DNA-binding domain superfamily/Winged helix DNA-binding domain"/>
    <property type="match status" value="1"/>
</dbReference>
<sequence length="160" mass="17825">MIVMTLTIHKEADRVSFWHDRVSQALQGDLERRFATFGVTPSQYRLLAALARCDADTVRGLAFSLRLDGAAVTRLADRLQAKGLMVRAPDPTDGRSVRLSLSEAGADLVPLLDAEASAHERAWFGSLSFAELRQYKLTLAKLLQRAGDGPDEVWLRRELY</sequence>
<dbReference type="EMBL" id="CZQE01000355">
    <property type="protein sequence ID" value="CUS46303.1"/>
    <property type="molecule type" value="Genomic_DNA"/>
</dbReference>
<reference evidence="2" key="1">
    <citation type="submission" date="2015-10" db="EMBL/GenBank/DDBJ databases">
        <authorList>
            <person name="Gilbert D.G."/>
        </authorList>
    </citation>
    <scope>NUCLEOTIDE SEQUENCE</scope>
</reference>
<dbReference type="InterPro" id="IPR036388">
    <property type="entry name" value="WH-like_DNA-bd_sf"/>
</dbReference>
<feature type="domain" description="HTH marR-type" evidence="1">
    <location>
        <begin position="12"/>
        <end position="144"/>
    </location>
</feature>
<organism evidence="2">
    <name type="scientific">hydrothermal vent metagenome</name>
    <dbReference type="NCBI Taxonomy" id="652676"/>
    <lineage>
        <taxon>unclassified sequences</taxon>
        <taxon>metagenomes</taxon>
        <taxon>ecological metagenomes</taxon>
    </lineage>
</organism>